<sequence>MKKYVWLLIAAAFAVAVLAMVGCRPAETPAASPSPSPTVTPTPDTNCPKVVSTVVEKAYGTDGTNFKITVTFDEPIVSGCIEDPSKWSITVKNSGRKDKEITKNDGVVVNGVSLSPDLKKAIVKAAVTEKITYAVLYAVYDTVTGDVYEYYGTVKKDFSGLICSEDDAKRYADPGLEADLGIGAGKDLVGYTITNVSAPTVADTVVWKLEGCVVCDELGYCCCDYSDSDCCLEPTCPTCVEECPLGSAGQCPQ</sequence>
<organism evidence="3">
    <name type="scientific">Candidatus Caldatribacterium saccharofermentans</name>
    <dbReference type="NCBI Taxonomy" id="1454753"/>
    <lineage>
        <taxon>Bacteria</taxon>
        <taxon>Pseudomonadati</taxon>
        <taxon>Atribacterota</taxon>
        <taxon>Atribacteria</taxon>
        <taxon>Atribacterales</taxon>
        <taxon>Candidatus Caldatribacteriaceae</taxon>
        <taxon>Candidatus Caldatribacterium</taxon>
    </lineage>
</organism>
<proteinExistence type="predicted"/>
<gene>
    <name evidence="3" type="ORF">ENW11_05600</name>
</gene>
<dbReference type="EMBL" id="DTIY01000038">
    <property type="protein sequence ID" value="HGY39264.1"/>
    <property type="molecule type" value="Genomic_DNA"/>
</dbReference>
<dbReference type="PROSITE" id="PS51257">
    <property type="entry name" value="PROKAR_LIPOPROTEIN"/>
    <property type="match status" value="1"/>
</dbReference>
<protein>
    <recommendedName>
        <fullName evidence="4">SbsA Ig-like domain-containing protein</fullName>
    </recommendedName>
</protein>
<keyword evidence="2" id="KW-0732">Signal</keyword>
<feature type="signal peptide" evidence="2">
    <location>
        <begin position="1"/>
        <end position="19"/>
    </location>
</feature>
<evidence type="ECO:0000256" key="2">
    <source>
        <dbReference type="SAM" id="SignalP"/>
    </source>
</evidence>
<accession>A0A7V4TH88</accession>
<evidence type="ECO:0000256" key="1">
    <source>
        <dbReference type="SAM" id="MobiDB-lite"/>
    </source>
</evidence>
<feature type="region of interest" description="Disordered" evidence="1">
    <location>
        <begin position="27"/>
        <end position="46"/>
    </location>
</feature>
<evidence type="ECO:0000313" key="3">
    <source>
        <dbReference type="EMBL" id="HGY39264.1"/>
    </source>
</evidence>
<comment type="caution">
    <text evidence="3">The sequence shown here is derived from an EMBL/GenBank/DDBJ whole genome shotgun (WGS) entry which is preliminary data.</text>
</comment>
<name>A0A7V4TH88_9BACT</name>
<evidence type="ECO:0008006" key="4">
    <source>
        <dbReference type="Google" id="ProtNLM"/>
    </source>
</evidence>
<dbReference type="AlphaFoldDB" id="A0A7V4TH88"/>
<feature type="chain" id="PRO_5031527996" description="SbsA Ig-like domain-containing protein" evidence="2">
    <location>
        <begin position="20"/>
        <end position="253"/>
    </location>
</feature>
<reference evidence="3" key="1">
    <citation type="journal article" date="2020" name="mSystems">
        <title>Genome- and Community-Level Interaction Insights into Carbon Utilization and Element Cycling Functions of Hydrothermarchaeota in Hydrothermal Sediment.</title>
        <authorList>
            <person name="Zhou Z."/>
            <person name="Liu Y."/>
            <person name="Xu W."/>
            <person name="Pan J."/>
            <person name="Luo Z.H."/>
            <person name="Li M."/>
        </authorList>
    </citation>
    <scope>NUCLEOTIDE SEQUENCE [LARGE SCALE GENOMIC DNA]</scope>
    <source>
        <strain evidence="3">SpSt-82</strain>
    </source>
</reference>